<gene>
    <name evidence="1" type="ORF">G2W53_026996</name>
</gene>
<protein>
    <submittedName>
        <fullName evidence="1">Nuclear poly(A) polymerase 3</fullName>
    </submittedName>
</protein>
<keyword evidence="2" id="KW-1185">Reference proteome</keyword>
<dbReference type="Gene3D" id="3.30.460.10">
    <property type="entry name" value="Beta Polymerase, domain 2"/>
    <property type="match status" value="2"/>
</dbReference>
<proteinExistence type="predicted"/>
<sequence length="199" mass="23026">MAMHQLMVEEGLVPFASSQSKSGIDALYFVPFFTSMVEDIFVDLHEMFERRPKICDIHCAKKAKVPLTQFKVDGVDILEVELHPKPERSMAMHQLMVEEELVPSAGWEMRKKLVIQKLKYIVSSSTKRDSWNHRLPKCQISITSATVLTFGSYAIIVHSQNLALMLCILIHSLLQWFRTFLWTCMRRLTGGLKYRYTLC</sequence>
<evidence type="ECO:0000313" key="2">
    <source>
        <dbReference type="Proteomes" id="UP000634136"/>
    </source>
</evidence>
<reference evidence="1" key="1">
    <citation type="submission" date="2020-09" db="EMBL/GenBank/DDBJ databases">
        <title>Genome-Enabled Discovery of Anthraquinone Biosynthesis in Senna tora.</title>
        <authorList>
            <person name="Kang S.-H."/>
            <person name="Pandey R.P."/>
            <person name="Lee C.-M."/>
            <person name="Sim J.-S."/>
            <person name="Jeong J.-T."/>
            <person name="Choi B.-S."/>
            <person name="Jung M."/>
            <person name="Ginzburg D."/>
            <person name="Zhao K."/>
            <person name="Won S.Y."/>
            <person name="Oh T.-J."/>
            <person name="Yu Y."/>
            <person name="Kim N.-H."/>
            <person name="Lee O.R."/>
            <person name="Lee T.-H."/>
            <person name="Bashyal P."/>
            <person name="Kim T.-S."/>
            <person name="Lee W.-H."/>
            <person name="Kawkins C."/>
            <person name="Kim C.-K."/>
            <person name="Kim J.S."/>
            <person name="Ahn B.O."/>
            <person name="Rhee S.Y."/>
            <person name="Sohng J.K."/>
        </authorList>
    </citation>
    <scope>NUCLEOTIDE SEQUENCE</scope>
    <source>
        <tissue evidence="1">Leaf</tissue>
    </source>
</reference>
<dbReference type="PANTHER" id="PTHR10682">
    <property type="entry name" value="POLY A POLYMERASE"/>
    <property type="match status" value="1"/>
</dbReference>
<name>A0A834WJC2_9FABA</name>
<organism evidence="1 2">
    <name type="scientific">Senna tora</name>
    <dbReference type="NCBI Taxonomy" id="362788"/>
    <lineage>
        <taxon>Eukaryota</taxon>
        <taxon>Viridiplantae</taxon>
        <taxon>Streptophyta</taxon>
        <taxon>Embryophyta</taxon>
        <taxon>Tracheophyta</taxon>
        <taxon>Spermatophyta</taxon>
        <taxon>Magnoliopsida</taxon>
        <taxon>eudicotyledons</taxon>
        <taxon>Gunneridae</taxon>
        <taxon>Pentapetalae</taxon>
        <taxon>rosids</taxon>
        <taxon>fabids</taxon>
        <taxon>Fabales</taxon>
        <taxon>Fabaceae</taxon>
        <taxon>Caesalpinioideae</taxon>
        <taxon>Cassia clade</taxon>
        <taxon>Senna</taxon>
    </lineage>
</organism>
<dbReference type="PANTHER" id="PTHR10682:SF33">
    <property type="entry name" value="NUCLEAR POLY(A) POLYMERASE 3"/>
    <property type="match status" value="1"/>
</dbReference>
<dbReference type="OrthoDB" id="412748at2759"/>
<dbReference type="GO" id="GO:0005634">
    <property type="term" value="C:nucleus"/>
    <property type="evidence" value="ECO:0007669"/>
    <property type="project" value="TreeGrafter"/>
</dbReference>
<evidence type="ECO:0000313" key="1">
    <source>
        <dbReference type="EMBL" id="KAF7821541.1"/>
    </source>
</evidence>
<comment type="caution">
    <text evidence="1">The sequence shown here is derived from an EMBL/GenBank/DDBJ whole genome shotgun (WGS) entry which is preliminary data.</text>
</comment>
<dbReference type="InterPro" id="IPR043519">
    <property type="entry name" value="NT_sf"/>
</dbReference>
<dbReference type="GO" id="GO:1990817">
    <property type="term" value="F:poly(A) RNA polymerase activity"/>
    <property type="evidence" value="ECO:0007669"/>
    <property type="project" value="TreeGrafter"/>
</dbReference>
<dbReference type="AlphaFoldDB" id="A0A834WJC2"/>
<dbReference type="EMBL" id="JAAIUW010000008">
    <property type="protein sequence ID" value="KAF7821541.1"/>
    <property type="molecule type" value="Genomic_DNA"/>
</dbReference>
<dbReference type="Proteomes" id="UP000634136">
    <property type="component" value="Unassembled WGS sequence"/>
</dbReference>
<accession>A0A834WJC2</accession>